<gene>
    <name evidence="7" type="primary">afsR</name>
    <name evidence="7" type="ORF">Airi02_061520</name>
</gene>
<sequence length="972" mass="103945">MDFRVLGPVTVRTDSGERVASGGKLWTFAALLLVHPGETVARERVIAEIWNGAPPPSAGANLRTYAMGLRRLLGSRAGRFTGHPAGYRLDVEPVEVDLCVFERHAAAGRAALPGDPATAAEHFGRALGLWRGAPLAGPRHGPVLAMTAEILDEQRLNVGEDRFAALLDLGRYEEAAGGLRRHLAGHPLRERAWVQLMTALYRQGDPAAALAAYADARAALADGLGIDPGEELRALQQVVLRRDELPSPRRALTTATVAAEPAAPRQLPRVTPFFVGRAAELAAIRSALEAVPDGPVAVAVHGPGGVGKSALVLRAAHAAAARFPDGQLYADLRGTSLTSAPVPATTVLARFLRALDVPSAEISGDPDEDAARLRSVLADRRVLIVLDNAAGAEQVTPLLPATAGCAVLITGRRPLDPLDAIVLPVNPLSEAEAVRLLAELAGTERIDAEPEAAARVVRHGDRLPLAVRVAGARLAARPEWPVAMLADRLDDDAARLDELRHGDLAVRTCLRVGYRDLAAADPVAARALRLAGAAGLSQVRAQAVAALLDDVPRVARDALERLADAQLVHAEGPDSCRMHDLVRLFAAELAAAEDGGDGDAALRRLASHYLGTAREAARCLRDDPVAEIADDWLEPDWAVPPPFAGPSEAVAWLEAERDGMVALARRLADTPDRSARLAIDLMWVLQSYLPRGGHWSDYALLAEQARRVAGRLGDRRGEILAWTILSGADQQASRFDAAAEKLNRALGLAQRTGSPTGEASVLSHLGHLYQLRGDDGRALTYYARALSRYELMKLPLQRGLLLHNIGEIHLARGDAEEAVALLDAALRLQRDCRDRLGAALTLAMLTVAYCELDRHDAAQANGTEAVRLAAETGHRQAEWLALLGRAESLLRLGRVEESREAANTALEVAARPADDYRRALATYALARTADALGRVTEARTLWDRATALRATTRTPPLPVLERLLHLPTASAR</sequence>
<name>A0A9W6VWU2_9ACTN</name>
<dbReference type="Gene3D" id="3.40.50.300">
    <property type="entry name" value="P-loop containing nucleotide triphosphate hydrolases"/>
    <property type="match status" value="1"/>
</dbReference>
<dbReference type="SUPFAM" id="SSF52540">
    <property type="entry name" value="P-loop containing nucleoside triphosphate hydrolases"/>
    <property type="match status" value="1"/>
</dbReference>
<dbReference type="AlphaFoldDB" id="A0A9W6VWU2"/>
<evidence type="ECO:0000256" key="1">
    <source>
        <dbReference type="ARBA" id="ARBA00005820"/>
    </source>
</evidence>
<dbReference type="InterPro" id="IPR016032">
    <property type="entry name" value="Sig_transdc_resp-reg_C-effctor"/>
</dbReference>
<feature type="domain" description="Bacterial transcriptional activator" evidence="6">
    <location>
        <begin position="96"/>
        <end position="240"/>
    </location>
</feature>
<dbReference type="InterPro" id="IPR041664">
    <property type="entry name" value="AAA_16"/>
</dbReference>
<dbReference type="Pfam" id="PF03704">
    <property type="entry name" value="BTAD"/>
    <property type="match status" value="1"/>
</dbReference>
<dbReference type="EMBL" id="BSTK01000010">
    <property type="protein sequence ID" value="GLY88223.1"/>
    <property type="molecule type" value="Genomic_DNA"/>
</dbReference>
<dbReference type="SMART" id="SM00862">
    <property type="entry name" value="Trans_reg_C"/>
    <property type="match status" value="1"/>
</dbReference>
<comment type="caution">
    <text evidence="7">The sequence shown here is derived from an EMBL/GenBank/DDBJ whole genome shotgun (WGS) entry which is preliminary data.</text>
</comment>
<comment type="similarity">
    <text evidence="1">Belongs to the AfsR/DnrI/RedD regulatory family.</text>
</comment>
<dbReference type="GO" id="GO:0000160">
    <property type="term" value="P:phosphorelay signal transduction system"/>
    <property type="evidence" value="ECO:0007669"/>
    <property type="project" value="InterPro"/>
</dbReference>
<keyword evidence="4" id="KW-0804">Transcription</keyword>
<dbReference type="PANTHER" id="PTHR35807">
    <property type="entry name" value="TRANSCRIPTIONAL REGULATOR REDD-RELATED"/>
    <property type="match status" value="1"/>
</dbReference>
<dbReference type="GO" id="GO:0003677">
    <property type="term" value="F:DNA binding"/>
    <property type="evidence" value="ECO:0007669"/>
    <property type="project" value="UniProtKB-KW"/>
</dbReference>
<evidence type="ECO:0000256" key="2">
    <source>
        <dbReference type="ARBA" id="ARBA00023015"/>
    </source>
</evidence>
<dbReference type="Proteomes" id="UP001165074">
    <property type="component" value="Unassembled WGS sequence"/>
</dbReference>
<dbReference type="GO" id="GO:0006355">
    <property type="term" value="P:regulation of DNA-templated transcription"/>
    <property type="evidence" value="ECO:0007669"/>
    <property type="project" value="InterPro"/>
</dbReference>
<dbReference type="Gene3D" id="1.10.10.10">
    <property type="entry name" value="Winged helix-like DNA-binding domain superfamily/Winged helix DNA-binding domain"/>
    <property type="match status" value="1"/>
</dbReference>
<dbReference type="InterPro" id="IPR001867">
    <property type="entry name" value="OmpR/PhoB-type_DNA-bd"/>
</dbReference>
<keyword evidence="3" id="KW-0238">DNA-binding</keyword>
<evidence type="ECO:0000259" key="6">
    <source>
        <dbReference type="SMART" id="SM01043"/>
    </source>
</evidence>
<keyword evidence="8" id="KW-1185">Reference proteome</keyword>
<evidence type="ECO:0000313" key="8">
    <source>
        <dbReference type="Proteomes" id="UP001165074"/>
    </source>
</evidence>
<accession>A0A9W6VWU2</accession>
<keyword evidence="2" id="KW-0805">Transcription regulation</keyword>
<evidence type="ECO:0000259" key="5">
    <source>
        <dbReference type="SMART" id="SM00862"/>
    </source>
</evidence>
<dbReference type="InterPro" id="IPR005158">
    <property type="entry name" value="BTAD"/>
</dbReference>
<dbReference type="CDD" id="cd15831">
    <property type="entry name" value="BTAD"/>
    <property type="match status" value="1"/>
</dbReference>
<organism evidence="7 8">
    <name type="scientific">Actinoallomurus iriomotensis</name>
    <dbReference type="NCBI Taxonomy" id="478107"/>
    <lineage>
        <taxon>Bacteria</taxon>
        <taxon>Bacillati</taxon>
        <taxon>Actinomycetota</taxon>
        <taxon>Actinomycetes</taxon>
        <taxon>Streptosporangiales</taxon>
        <taxon>Thermomonosporaceae</taxon>
        <taxon>Actinoallomurus</taxon>
    </lineage>
</organism>
<dbReference type="Pfam" id="PF13424">
    <property type="entry name" value="TPR_12"/>
    <property type="match status" value="2"/>
</dbReference>
<dbReference type="SUPFAM" id="SSF46894">
    <property type="entry name" value="C-terminal effector domain of the bipartite response regulators"/>
    <property type="match status" value="1"/>
</dbReference>
<dbReference type="Gene3D" id="1.25.40.10">
    <property type="entry name" value="Tetratricopeptide repeat domain"/>
    <property type="match status" value="2"/>
</dbReference>
<evidence type="ECO:0000256" key="3">
    <source>
        <dbReference type="ARBA" id="ARBA00023125"/>
    </source>
</evidence>
<dbReference type="InterPro" id="IPR011990">
    <property type="entry name" value="TPR-like_helical_dom_sf"/>
</dbReference>
<dbReference type="SUPFAM" id="SSF48452">
    <property type="entry name" value="TPR-like"/>
    <property type="match status" value="3"/>
</dbReference>
<dbReference type="PRINTS" id="PR00364">
    <property type="entry name" value="DISEASERSIST"/>
</dbReference>
<reference evidence="7" key="1">
    <citation type="submission" date="2023-03" db="EMBL/GenBank/DDBJ databases">
        <title>Actinoallomurus iriomotensis NBRC 103684.</title>
        <authorList>
            <person name="Ichikawa N."/>
            <person name="Sato H."/>
            <person name="Tonouchi N."/>
        </authorList>
    </citation>
    <scope>NUCLEOTIDE SEQUENCE</scope>
    <source>
        <strain evidence="7">NBRC 103684</strain>
    </source>
</reference>
<feature type="domain" description="OmpR/PhoB-type" evidence="5">
    <location>
        <begin position="16"/>
        <end position="89"/>
    </location>
</feature>
<evidence type="ECO:0000313" key="7">
    <source>
        <dbReference type="EMBL" id="GLY88223.1"/>
    </source>
</evidence>
<dbReference type="SMART" id="SM00028">
    <property type="entry name" value="TPR"/>
    <property type="match status" value="6"/>
</dbReference>
<proteinExistence type="inferred from homology"/>
<evidence type="ECO:0000256" key="4">
    <source>
        <dbReference type="ARBA" id="ARBA00023163"/>
    </source>
</evidence>
<dbReference type="InterPro" id="IPR051677">
    <property type="entry name" value="AfsR-DnrI-RedD_regulator"/>
</dbReference>
<protein>
    <submittedName>
        <fullName evidence="7">Regulatory protein AfsR</fullName>
    </submittedName>
</protein>
<dbReference type="RefSeq" id="WP_285577920.1">
    <property type="nucleotide sequence ID" value="NZ_BSTK01000010.1"/>
</dbReference>
<dbReference type="InterPro" id="IPR036388">
    <property type="entry name" value="WH-like_DNA-bd_sf"/>
</dbReference>
<dbReference type="SMART" id="SM01043">
    <property type="entry name" value="BTAD"/>
    <property type="match status" value="1"/>
</dbReference>
<dbReference type="InterPro" id="IPR019734">
    <property type="entry name" value="TPR_rpt"/>
</dbReference>
<dbReference type="InterPro" id="IPR027417">
    <property type="entry name" value="P-loop_NTPase"/>
</dbReference>
<dbReference type="PANTHER" id="PTHR35807:SF1">
    <property type="entry name" value="TRANSCRIPTIONAL REGULATOR REDD"/>
    <property type="match status" value="1"/>
</dbReference>
<dbReference type="Pfam" id="PF13191">
    <property type="entry name" value="AAA_16"/>
    <property type="match status" value="1"/>
</dbReference>